<dbReference type="Pfam" id="PF06224">
    <property type="entry name" value="AlkZ-like"/>
    <property type="match status" value="1"/>
</dbReference>
<dbReference type="RefSeq" id="WP_203839899.1">
    <property type="nucleotide sequence ID" value="NZ_BAAATV010000011.1"/>
</dbReference>
<proteinExistence type="predicted"/>
<organism evidence="1 2">
    <name type="scientific">Winogradskya humida</name>
    <dbReference type="NCBI Taxonomy" id="113566"/>
    <lineage>
        <taxon>Bacteria</taxon>
        <taxon>Bacillati</taxon>
        <taxon>Actinomycetota</taxon>
        <taxon>Actinomycetes</taxon>
        <taxon>Micromonosporales</taxon>
        <taxon>Micromonosporaceae</taxon>
        <taxon>Winogradskya</taxon>
    </lineage>
</organism>
<sequence>MPELSSDRAREIAVAAQGLHLRTPSDGTAAVLRALGTIQLDTIHVVRRSHELVLRARGIADQQARAFLDDVPEPRQFEYWGHAASVMPLDLWPYLAFRRRRFLAQGWSGPDVDPAACDVVRAAVADGGAVTITDLGGAQGRGWERSAPAKWAAEWLLATGELVCVSRRGFSRVYRSAAEVVPDTLRHDLPDIDCYDHLIAAGLSAMGVATADDIADYFRLPKPAVRAGLTRLPDASRVTVRGWAEPAWVSERALEHGELDEDACTPLSPFDSLIWHRPRARRLFGIDYVLEAYKPAAKRECGYFGMPVLSGTEIIGRFAMRATRGVAALEGHEVIEGHDPGLLARAARTAAGWAGASLVLPAVAAGAS</sequence>
<keyword evidence="2" id="KW-1185">Reference proteome</keyword>
<dbReference type="EMBL" id="BOMN01000086">
    <property type="protein sequence ID" value="GIE22826.1"/>
    <property type="molecule type" value="Genomic_DNA"/>
</dbReference>
<comment type="caution">
    <text evidence="1">The sequence shown here is derived from an EMBL/GenBank/DDBJ whole genome shotgun (WGS) entry which is preliminary data.</text>
</comment>
<dbReference type="InterPro" id="IPR009351">
    <property type="entry name" value="AlkZ-like"/>
</dbReference>
<evidence type="ECO:0000313" key="2">
    <source>
        <dbReference type="Proteomes" id="UP000603200"/>
    </source>
</evidence>
<evidence type="ECO:0000313" key="1">
    <source>
        <dbReference type="EMBL" id="GIE22826.1"/>
    </source>
</evidence>
<name>A0ABQ3ZW84_9ACTN</name>
<evidence type="ECO:0008006" key="3">
    <source>
        <dbReference type="Google" id="ProtNLM"/>
    </source>
</evidence>
<gene>
    <name evidence="1" type="ORF">Ahu01nite_059280</name>
</gene>
<protein>
    <recommendedName>
        <fullName evidence="3">Winged helix DNA-binding protein</fullName>
    </recommendedName>
</protein>
<accession>A0ABQ3ZW84</accession>
<dbReference type="PANTHER" id="PTHR30528:SF0">
    <property type="entry name" value="CYTOPLASMIC PROTEIN"/>
    <property type="match status" value="1"/>
</dbReference>
<dbReference type="Proteomes" id="UP000603200">
    <property type="component" value="Unassembled WGS sequence"/>
</dbReference>
<dbReference type="PANTHER" id="PTHR30528">
    <property type="entry name" value="CYTOPLASMIC PROTEIN"/>
    <property type="match status" value="1"/>
</dbReference>
<reference evidence="1 2" key="1">
    <citation type="submission" date="2021-01" db="EMBL/GenBank/DDBJ databases">
        <title>Whole genome shotgun sequence of Actinoplanes humidus NBRC 14915.</title>
        <authorList>
            <person name="Komaki H."/>
            <person name="Tamura T."/>
        </authorList>
    </citation>
    <scope>NUCLEOTIDE SEQUENCE [LARGE SCALE GENOMIC DNA]</scope>
    <source>
        <strain evidence="1 2">NBRC 14915</strain>
    </source>
</reference>